<dbReference type="STRING" id="4846.A0A367J7T1"/>
<comment type="caution">
    <text evidence="1">The sequence shown here is derived from an EMBL/GenBank/DDBJ whole genome shotgun (WGS) entry which is preliminary data.</text>
</comment>
<organism evidence="1 2">
    <name type="scientific">Rhizopus stolonifer</name>
    <name type="common">Rhizopus nigricans</name>
    <dbReference type="NCBI Taxonomy" id="4846"/>
    <lineage>
        <taxon>Eukaryota</taxon>
        <taxon>Fungi</taxon>
        <taxon>Fungi incertae sedis</taxon>
        <taxon>Mucoromycota</taxon>
        <taxon>Mucoromycotina</taxon>
        <taxon>Mucoromycetes</taxon>
        <taxon>Mucorales</taxon>
        <taxon>Mucorineae</taxon>
        <taxon>Rhizopodaceae</taxon>
        <taxon>Rhizopus</taxon>
    </lineage>
</organism>
<evidence type="ECO:0000313" key="1">
    <source>
        <dbReference type="EMBL" id="RCH85997.1"/>
    </source>
</evidence>
<keyword evidence="2" id="KW-1185">Reference proteome</keyword>
<name>A0A367J7T1_RHIST</name>
<sequence length="220" mass="24861">MLTRLQLYCEKQGSEQKSTDESLDVEMEEIVVKTKQQIKPYKSYSNEQKMLFVYYNRVKLFNTTKSGGLSGVNLYNDNPQARVVDAVTSLTEKFAGLTIKETSVRNFLKTECNLSFKKKITRHSAPQNDSTKIAKCIAWVEERSKTDMNCLENCIFVDESGFDINMRPPGGWSAKGTPAIVTTPSNRAESHTILGVVSAKYVASMELRNPQEHPFKKSKD</sequence>
<dbReference type="AlphaFoldDB" id="A0A367J7T1"/>
<proteinExistence type="predicted"/>
<gene>
    <name evidence="1" type="ORF">CU098_005278</name>
</gene>
<dbReference type="Proteomes" id="UP000253551">
    <property type="component" value="Unassembled WGS sequence"/>
</dbReference>
<dbReference type="InterPro" id="IPR036397">
    <property type="entry name" value="RNaseH_sf"/>
</dbReference>
<dbReference type="OrthoDB" id="2273874at2759"/>
<dbReference type="EMBL" id="PJQM01004035">
    <property type="protein sequence ID" value="RCH85997.1"/>
    <property type="molecule type" value="Genomic_DNA"/>
</dbReference>
<dbReference type="Gene3D" id="3.30.420.10">
    <property type="entry name" value="Ribonuclease H-like superfamily/Ribonuclease H"/>
    <property type="match status" value="1"/>
</dbReference>
<evidence type="ECO:0000313" key="2">
    <source>
        <dbReference type="Proteomes" id="UP000253551"/>
    </source>
</evidence>
<reference evidence="1 2" key="1">
    <citation type="journal article" date="2018" name="G3 (Bethesda)">
        <title>Phylogenetic and Phylogenomic Definition of Rhizopus Species.</title>
        <authorList>
            <person name="Gryganskyi A.P."/>
            <person name="Golan J."/>
            <person name="Dolatabadi S."/>
            <person name="Mondo S."/>
            <person name="Robb S."/>
            <person name="Idnurm A."/>
            <person name="Muszewska A."/>
            <person name="Steczkiewicz K."/>
            <person name="Masonjones S."/>
            <person name="Liao H.L."/>
            <person name="Gajdeczka M.T."/>
            <person name="Anike F."/>
            <person name="Vuek A."/>
            <person name="Anishchenko I.M."/>
            <person name="Voigt K."/>
            <person name="de Hoog G.S."/>
            <person name="Smith M.E."/>
            <person name="Heitman J."/>
            <person name="Vilgalys R."/>
            <person name="Stajich J.E."/>
        </authorList>
    </citation>
    <scope>NUCLEOTIDE SEQUENCE [LARGE SCALE GENOMIC DNA]</scope>
    <source>
        <strain evidence="1 2">LSU 92-RS-03</strain>
    </source>
</reference>
<protein>
    <submittedName>
        <fullName evidence="1">Uncharacterized protein</fullName>
    </submittedName>
</protein>
<dbReference type="GO" id="GO:0003676">
    <property type="term" value="F:nucleic acid binding"/>
    <property type="evidence" value="ECO:0007669"/>
    <property type="project" value="InterPro"/>
</dbReference>
<accession>A0A367J7T1</accession>